<dbReference type="InterPro" id="IPR025151">
    <property type="entry name" value="ELYS_dom"/>
</dbReference>
<evidence type="ECO:0000313" key="5">
    <source>
        <dbReference type="Proteomes" id="UP000283841"/>
    </source>
</evidence>
<evidence type="ECO:0000256" key="2">
    <source>
        <dbReference type="ARBA" id="ARBA00023242"/>
    </source>
</evidence>
<comment type="subcellular location">
    <subcellularLocation>
        <location evidence="1">Nucleus</location>
    </subcellularLocation>
</comment>
<evidence type="ECO:0000313" key="4">
    <source>
        <dbReference type="EMBL" id="RWQ96251.1"/>
    </source>
</evidence>
<evidence type="ECO:0000259" key="3">
    <source>
        <dbReference type="Pfam" id="PF13934"/>
    </source>
</evidence>
<sequence>MAPWEDFDATFHFSRNFTYDGKLVEQIQSNRRSLENQLFVDRLLSLLGVKAVTKAYPPRSNQDLRTLYKQIVASPFPSHHKQSLIYYILRDCRAANDAAAQFARKCYLPEKYKLFIDGLWYLDRLEFRRALEYLTEPSLIPTFPDEILYVLTLQKIPRHDDSLAMAYYLTVSPPLASEKVQRAFFETLCRSSVTEAFYFSRKHGEASRKSYIEQLVVFVHRSGPGQSRSNLAIELINLPFDETEEEWFEDVLLRGKAKALHGAKDTVLMRRLATGKLKDHSAEVESLGGQKIDGLNWDDLRQSMNKHAQLLSAPGSSGEIP</sequence>
<protein>
    <submittedName>
        <fullName evidence="4">Nuclear pore complex assembly-domain-containing protein</fullName>
    </submittedName>
</protein>
<dbReference type="GO" id="GO:0005634">
    <property type="term" value="C:nucleus"/>
    <property type="evidence" value="ECO:0007669"/>
    <property type="project" value="UniProtKB-SubCell"/>
</dbReference>
<dbReference type="AlphaFoldDB" id="A0A443HWW9"/>
<dbReference type="EMBL" id="RCNU01000004">
    <property type="protein sequence ID" value="RWQ96251.1"/>
    <property type="molecule type" value="Genomic_DNA"/>
</dbReference>
<name>A0A443HWW9_BYSSP</name>
<reference evidence="4 5" key="1">
    <citation type="journal article" date="2018" name="Front. Microbiol.">
        <title>Genomic and genetic insights into a cosmopolitan fungus, Paecilomyces variotii (Eurotiales).</title>
        <authorList>
            <person name="Urquhart A.S."/>
            <person name="Mondo S.J."/>
            <person name="Makela M.R."/>
            <person name="Hane J.K."/>
            <person name="Wiebenga A."/>
            <person name="He G."/>
            <person name="Mihaltcheva S."/>
            <person name="Pangilinan J."/>
            <person name="Lipzen A."/>
            <person name="Barry K."/>
            <person name="de Vries R.P."/>
            <person name="Grigoriev I.V."/>
            <person name="Idnurm A."/>
        </authorList>
    </citation>
    <scope>NUCLEOTIDE SEQUENCE [LARGE SCALE GENOMIC DNA]</scope>
    <source>
        <strain evidence="4 5">CBS 101075</strain>
    </source>
</reference>
<keyword evidence="2" id="KW-0539">Nucleus</keyword>
<proteinExistence type="predicted"/>
<dbReference type="RefSeq" id="XP_028485896.1">
    <property type="nucleotide sequence ID" value="XM_028627898.1"/>
</dbReference>
<feature type="domain" description="ELYS-like" evidence="3">
    <location>
        <begin position="37"/>
        <end position="254"/>
    </location>
</feature>
<gene>
    <name evidence="4" type="ORF">C8Q69DRAFT_400747</name>
</gene>
<evidence type="ECO:0000256" key="1">
    <source>
        <dbReference type="ARBA" id="ARBA00004123"/>
    </source>
</evidence>
<dbReference type="Pfam" id="PF13934">
    <property type="entry name" value="ELYS"/>
    <property type="match status" value="1"/>
</dbReference>
<accession>A0A443HWW9</accession>
<comment type="caution">
    <text evidence="4">The sequence shown here is derived from an EMBL/GenBank/DDBJ whole genome shotgun (WGS) entry which is preliminary data.</text>
</comment>
<dbReference type="OrthoDB" id="20729at2759"/>
<dbReference type="GeneID" id="39597175"/>
<dbReference type="VEuPathDB" id="FungiDB:C8Q69DRAFT_400747"/>
<keyword evidence="5" id="KW-1185">Reference proteome</keyword>
<dbReference type="STRING" id="264951.A0A443HWW9"/>
<dbReference type="Proteomes" id="UP000283841">
    <property type="component" value="Unassembled WGS sequence"/>
</dbReference>
<organism evidence="4 5">
    <name type="scientific">Byssochlamys spectabilis</name>
    <name type="common">Paecilomyces variotii</name>
    <dbReference type="NCBI Taxonomy" id="264951"/>
    <lineage>
        <taxon>Eukaryota</taxon>
        <taxon>Fungi</taxon>
        <taxon>Dikarya</taxon>
        <taxon>Ascomycota</taxon>
        <taxon>Pezizomycotina</taxon>
        <taxon>Eurotiomycetes</taxon>
        <taxon>Eurotiomycetidae</taxon>
        <taxon>Eurotiales</taxon>
        <taxon>Thermoascaceae</taxon>
        <taxon>Paecilomyces</taxon>
    </lineage>
</organism>